<protein>
    <recommendedName>
        <fullName evidence="3">DNA-binding protein</fullName>
    </recommendedName>
</protein>
<organism evidence="1 2">
    <name type="scientific">Dermacoccus nishinomiyaensis</name>
    <dbReference type="NCBI Taxonomy" id="1274"/>
    <lineage>
        <taxon>Bacteria</taxon>
        <taxon>Bacillati</taxon>
        <taxon>Actinomycetota</taxon>
        <taxon>Actinomycetes</taxon>
        <taxon>Micrococcales</taxon>
        <taxon>Dermacoccaceae</taxon>
        <taxon>Dermacoccus</taxon>
    </lineage>
</organism>
<dbReference type="Proteomes" id="UP000027986">
    <property type="component" value="Chromosome"/>
</dbReference>
<reference evidence="1 2" key="1">
    <citation type="submission" date="2014-07" db="EMBL/GenBank/DDBJ databases">
        <title>Genome Sequencing of Dermacoccus nishinomiyaensis.</title>
        <authorList>
            <person name="Hong K.W."/>
            <person name="Chan K.G."/>
        </authorList>
    </citation>
    <scope>NUCLEOTIDE SEQUENCE [LARGE SCALE GENOMIC DNA]</scope>
    <source>
        <strain evidence="1 2">M25</strain>
    </source>
</reference>
<keyword evidence="2" id="KW-1185">Reference proteome</keyword>
<evidence type="ECO:0000313" key="1">
    <source>
        <dbReference type="EMBL" id="AIF40608.1"/>
    </source>
</evidence>
<dbReference type="AlphaFoldDB" id="A0A075JKK4"/>
<dbReference type="KEGG" id="dni:HX89_06265"/>
<dbReference type="OrthoDB" id="5184241at2"/>
<dbReference type="EMBL" id="CP008889">
    <property type="protein sequence ID" value="AIF40608.1"/>
    <property type="molecule type" value="Genomic_DNA"/>
</dbReference>
<proteinExistence type="predicted"/>
<sequence length="219" mass="22774">MPSLRSSLVVLTADQVDSRSGGDAVPSALRALRALPSSGGSARGFARTAGDEIQALFTRSSDTVEALERLARLGCWRVGVGIGAVVTPVPDDVRAASGEAFIAAREAVETSRLVPARVAVRAPSAPEAGADLDAALALLHLLWHRRTPAGWAVAELLGQGLTGREVAAALDITPSAVSQRARAAAVEESDAGMRLAARLMDAARARPAEGRRRSRVDML</sequence>
<evidence type="ECO:0000313" key="2">
    <source>
        <dbReference type="Proteomes" id="UP000027986"/>
    </source>
</evidence>
<gene>
    <name evidence="1" type="ORF">HX89_06265</name>
</gene>
<dbReference type="HOGENOM" id="CLU_077332_1_1_11"/>
<dbReference type="eggNOG" id="COG2522">
    <property type="taxonomic scope" value="Bacteria"/>
</dbReference>
<dbReference type="RefSeq" id="WP_038567829.1">
    <property type="nucleotide sequence ID" value="NZ_CP008889.1"/>
</dbReference>
<name>A0A075JKK4_9MICO</name>
<evidence type="ECO:0008006" key="3">
    <source>
        <dbReference type="Google" id="ProtNLM"/>
    </source>
</evidence>
<accession>A0A075JKK4</accession>
<dbReference type="GeneID" id="41840776"/>